<protein>
    <submittedName>
        <fullName evidence="1">Uncharacterized protein</fullName>
    </submittedName>
</protein>
<accession>A0A4Y2T715</accession>
<dbReference type="Proteomes" id="UP000499080">
    <property type="component" value="Unassembled WGS sequence"/>
</dbReference>
<evidence type="ECO:0000313" key="2">
    <source>
        <dbReference type="Proteomes" id="UP000499080"/>
    </source>
</evidence>
<gene>
    <name evidence="1" type="ORF">AVEN_19361_1</name>
</gene>
<keyword evidence="2" id="KW-1185">Reference proteome</keyword>
<organism evidence="1 2">
    <name type="scientific">Araneus ventricosus</name>
    <name type="common">Orbweaver spider</name>
    <name type="synonym">Epeira ventricosa</name>
    <dbReference type="NCBI Taxonomy" id="182803"/>
    <lineage>
        <taxon>Eukaryota</taxon>
        <taxon>Metazoa</taxon>
        <taxon>Ecdysozoa</taxon>
        <taxon>Arthropoda</taxon>
        <taxon>Chelicerata</taxon>
        <taxon>Arachnida</taxon>
        <taxon>Araneae</taxon>
        <taxon>Araneomorphae</taxon>
        <taxon>Entelegynae</taxon>
        <taxon>Araneoidea</taxon>
        <taxon>Araneidae</taxon>
        <taxon>Araneus</taxon>
    </lineage>
</organism>
<name>A0A4Y2T715_ARAVE</name>
<dbReference type="EMBL" id="BGPR01026568">
    <property type="protein sequence ID" value="GBN96402.1"/>
    <property type="molecule type" value="Genomic_DNA"/>
</dbReference>
<reference evidence="1 2" key="1">
    <citation type="journal article" date="2019" name="Sci. Rep.">
        <title>Orb-weaving spider Araneus ventricosus genome elucidates the spidroin gene catalogue.</title>
        <authorList>
            <person name="Kono N."/>
            <person name="Nakamura H."/>
            <person name="Ohtoshi R."/>
            <person name="Moran D.A.P."/>
            <person name="Shinohara A."/>
            <person name="Yoshida Y."/>
            <person name="Fujiwara M."/>
            <person name="Mori M."/>
            <person name="Tomita M."/>
            <person name="Arakawa K."/>
        </authorList>
    </citation>
    <scope>NUCLEOTIDE SEQUENCE [LARGE SCALE GENOMIC DNA]</scope>
</reference>
<proteinExistence type="predicted"/>
<comment type="caution">
    <text evidence="1">The sequence shown here is derived from an EMBL/GenBank/DDBJ whole genome shotgun (WGS) entry which is preliminary data.</text>
</comment>
<sequence>MSILTAHSPPTADGMSTTALQSSHSLQPLQLVHFEIAPTVSLYSSYSPLQTALQSTSIVSSSPPTALQFYVRMSTYSPTVHSTALQSTAALHHLHSPKVHLQLLQSTSQSLMSDVSIQAHSHSLVPTVHYSPLQSTLQPLQSTYSPASPPTALQSTYSSYSPLTALSLDGDVNLQPSVHSAYSP</sequence>
<evidence type="ECO:0000313" key="1">
    <source>
        <dbReference type="EMBL" id="GBN96402.1"/>
    </source>
</evidence>
<dbReference type="AlphaFoldDB" id="A0A4Y2T715"/>